<evidence type="ECO:0000313" key="2">
    <source>
        <dbReference type="Proteomes" id="UP000320300"/>
    </source>
</evidence>
<evidence type="ECO:0000313" key="1">
    <source>
        <dbReference type="EMBL" id="SMO97662.1"/>
    </source>
</evidence>
<name>A0A521FNC5_9SPHI</name>
<dbReference type="AlphaFoldDB" id="A0A521FNC5"/>
<protein>
    <submittedName>
        <fullName evidence="1">Uncharacterized protein</fullName>
    </submittedName>
</protein>
<gene>
    <name evidence="1" type="ORF">SAMN06265348_114128</name>
</gene>
<reference evidence="1 2" key="1">
    <citation type="submission" date="2017-05" db="EMBL/GenBank/DDBJ databases">
        <authorList>
            <person name="Varghese N."/>
            <person name="Submissions S."/>
        </authorList>
    </citation>
    <scope>NUCLEOTIDE SEQUENCE [LARGE SCALE GENOMIC DNA]</scope>
    <source>
        <strain evidence="1 2">DSM 19036</strain>
    </source>
</reference>
<sequence length="39" mass="4187">MINAVLSLSGAFPELAVSKSSVSNQQRVIQSSFSVIYDL</sequence>
<proteinExistence type="predicted"/>
<organism evidence="1 2">
    <name type="scientific">Pedobacter westerhofensis</name>
    <dbReference type="NCBI Taxonomy" id="425512"/>
    <lineage>
        <taxon>Bacteria</taxon>
        <taxon>Pseudomonadati</taxon>
        <taxon>Bacteroidota</taxon>
        <taxon>Sphingobacteriia</taxon>
        <taxon>Sphingobacteriales</taxon>
        <taxon>Sphingobacteriaceae</taxon>
        <taxon>Pedobacter</taxon>
    </lineage>
</organism>
<keyword evidence="2" id="KW-1185">Reference proteome</keyword>
<accession>A0A521FNC5</accession>
<dbReference type="EMBL" id="FXTN01000014">
    <property type="protein sequence ID" value="SMO97662.1"/>
    <property type="molecule type" value="Genomic_DNA"/>
</dbReference>
<dbReference type="Proteomes" id="UP000320300">
    <property type="component" value="Unassembled WGS sequence"/>
</dbReference>